<feature type="compositionally biased region" description="Basic and acidic residues" evidence="7">
    <location>
        <begin position="146"/>
        <end position="155"/>
    </location>
</feature>
<name>U6KDL4_9EIME</name>
<sequence>MSVGCSRRFSPPQGSRLLQLVLQLPLLSLVYLSLWEGGPLGAPTRVSAHIHVAPEYFHSCDSVPSSAVMLTGGAWLLRSLGAASPLCRGPMGALLGCAVYTDVPHAPSINPRKLQALHDASQPPPESELPPFLLQRLFGWGAPVEHTEERHKAADAGDAAEAAATKHPRGSQGPRTAKARRVPRQSSGEGQHAGVGASPLSPTEQQQQKQQQQKQQQQQQQQPQQEQREESGFWQFIHSVFSSASLVAATELGDRTFFLAALLALRYNRLLVFGATCAASSWRRCWLFATTGCWCLGLHALLYL</sequence>
<evidence type="ECO:0000256" key="7">
    <source>
        <dbReference type="SAM" id="MobiDB-lite"/>
    </source>
</evidence>
<keyword evidence="5" id="KW-0472">Membrane</keyword>
<dbReference type="RefSeq" id="XP_037878414.1">
    <property type="nucleotide sequence ID" value="XM_038022560.1"/>
</dbReference>
<feature type="compositionally biased region" description="Low complexity" evidence="7">
    <location>
        <begin position="204"/>
        <end position="225"/>
    </location>
</feature>
<evidence type="ECO:0000256" key="6">
    <source>
        <dbReference type="RuleBase" id="RU365102"/>
    </source>
</evidence>
<dbReference type="GO" id="GO:0032472">
    <property type="term" value="P:Golgi calcium ion transport"/>
    <property type="evidence" value="ECO:0007669"/>
    <property type="project" value="TreeGrafter"/>
</dbReference>
<gene>
    <name evidence="8" type="ORF">EMH_0063530</name>
</gene>
<evidence type="ECO:0000256" key="5">
    <source>
        <dbReference type="ARBA" id="ARBA00023136"/>
    </source>
</evidence>
<reference evidence="8" key="1">
    <citation type="submission" date="2013-10" db="EMBL/GenBank/DDBJ databases">
        <title>Genomic analysis of the causative agents of coccidiosis in chickens.</title>
        <authorList>
            <person name="Reid A.J."/>
            <person name="Blake D."/>
            <person name="Billington K."/>
            <person name="Browne H."/>
            <person name="Dunn M."/>
            <person name="Hung S."/>
            <person name="Kawahara F."/>
            <person name="Miranda-Saavedra D."/>
            <person name="Mourier T."/>
            <person name="Nagra H."/>
            <person name="Otto T.D."/>
            <person name="Rawlings N."/>
            <person name="Sanchez A."/>
            <person name="Sanders M."/>
            <person name="Subramaniam C."/>
            <person name="Tay Y."/>
            <person name="Dear P."/>
            <person name="Doerig C."/>
            <person name="Gruber A."/>
            <person name="Parkinson J."/>
            <person name="Shirley M."/>
            <person name="Wan K.L."/>
            <person name="Berriman M."/>
            <person name="Tomley F."/>
            <person name="Pain A."/>
        </authorList>
    </citation>
    <scope>NUCLEOTIDE SEQUENCE [LARGE SCALE GENOMIC DNA]</scope>
    <source>
        <strain evidence="8">Houghton</strain>
    </source>
</reference>
<dbReference type="Proteomes" id="UP000030744">
    <property type="component" value="Unassembled WGS sequence"/>
</dbReference>
<dbReference type="VEuPathDB" id="ToxoDB:EMH_0063530"/>
<dbReference type="GeneID" id="60404174"/>
<comment type="similarity">
    <text evidence="2 6">Belongs to the GDT1 family.</text>
</comment>
<feature type="region of interest" description="Disordered" evidence="7">
    <location>
        <begin position="146"/>
        <end position="229"/>
    </location>
</feature>
<dbReference type="EMBL" id="HG735565">
    <property type="protein sequence ID" value="CDJ36125.1"/>
    <property type="molecule type" value="Genomic_DNA"/>
</dbReference>
<comment type="subcellular location">
    <subcellularLocation>
        <location evidence="1 6">Membrane</location>
        <topology evidence="1 6">Multi-pass membrane protein</topology>
    </subcellularLocation>
</comment>
<keyword evidence="4" id="KW-1133">Transmembrane helix</keyword>
<evidence type="ECO:0000313" key="8">
    <source>
        <dbReference type="EMBL" id="CDJ36125.1"/>
    </source>
</evidence>
<keyword evidence="6" id="KW-0732">Signal</keyword>
<feature type="signal peptide" evidence="6">
    <location>
        <begin position="1"/>
        <end position="32"/>
    </location>
</feature>
<reference evidence="8" key="2">
    <citation type="submission" date="2013-10" db="EMBL/GenBank/DDBJ databases">
        <authorList>
            <person name="Aslett M."/>
        </authorList>
    </citation>
    <scope>NUCLEOTIDE SEQUENCE [LARGE SCALE GENOMIC DNA]</scope>
    <source>
        <strain evidence="8">Houghton</strain>
    </source>
</reference>
<organism evidence="8 9">
    <name type="scientific">Eimeria mitis</name>
    <dbReference type="NCBI Taxonomy" id="44415"/>
    <lineage>
        <taxon>Eukaryota</taxon>
        <taxon>Sar</taxon>
        <taxon>Alveolata</taxon>
        <taxon>Apicomplexa</taxon>
        <taxon>Conoidasida</taxon>
        <taxon>Coccidia</taxon>
        <taxon>Eucoccidiorida</taxon>
        <taxon>Eimeriorina</taxon>
        <taxon>Eimeriidae</taxon>
        <taxon>Eimeria</taxon>
    </lineage>
</organism>
<dbReference type="GO" id="GO:0016020">
    <property type="term" value="C:membrane"/>
    <property type="evidence" value="ECO:0007669"/>
    <property type="project" value="UniProtKB-SubCell"/>
</dbReference>
<keyword evidence="3 8" id="KW-0812">Transmembrane</keyword>
<evidence type="ECO:0000256" key="2">
    <source>
        <dbReference type="ARBA" id="ARBA00009190"/>
    </source>
</evidence>
<dbReference type="GO" id="GO:0032468">
    <property type="term" value="P:Golgi calcium ion homeostasis"/>
    <property type="evidence" value="ECO:0007669"/>
    <property type="project" value="TreeGrafter"/>
</dbReference>
<dbReference type="GO" id="GO:0015085">
    <property type="term" value="F:calcium ion transmembrane transporter activity"/>
    <property type="evidence" value="ECO:0007669"/>
    <property type="project" value="TreeGrafter"/>
</dbReference>
<accession>U6KDL4</accession>
<evidence type="ECO:0000256" key="3">
    <source>
        <dbReference type="ARBA" id="ARBA00022692"/>
    </source>
</evidence>
<dbReference type="PANTHER" id="PTHR12608:SF1">
    <property type="entry name" value="TRANSMEMBRANE PROTEIN 165"/>
    <property type="match status" value="1"/>
</dbReference>
<evidence type="ECO:0000313" key="9">
    <source>
        <dbReference type="Proteomes" id="UP000030744"/>
    </source>
</evidence>
<keyword evidence="9" id="KW-1185">Reference proteome</keyword>
<dbReference type="InterPro" id="IPR001727">
    <property type="entry name" value="GDT1-like"/>
</dbReference>
<evidence type="ECO:0000256" key="4">
    <source>
        <dbReference type="ARBA" id="ARBA00022989"/>
    </source>
</evidence>
<feature type="chain" id="PRO_5017495016" description="GDT1 family protein" evidence="6">
    <location>
        <begin position="33"/>
        <end position="304"/>
    </location>
</feature>
<dbReference type="GO" id="GO:0005384">
    <property type="term" value="F:manganese ion transmembrane transporter activity"/>
    <property type="evidence" value="ECO:0007669"/>
    <property type="project" value="TreeGrafter"/>
</dbReference>
<dbReference type="GO" id="GO:0005794">
    <property type="term" value="C:Golgi apparatus"/>
    <property type="evidence" value="ECO:0007669"/>
    <property type="project" value="TreeGrafter"/>
</dbReference>
<evidence type="ECO:0000256" key="1">
    <source>
        <dbReference type="ARBA" id="ARBA00004141"/>
    </source>
</evidence>
<dbReference type="PANTHER" id="PTHR12608">
    <property type="entry name" value="TRANSMEMBRANE PROTEIN HTP-1 RELATED"/>
    <property type="match status" value="1"/>
</dbReference>
<dbReference type="OrthoDB" id="348626at2759"/>
<dbReference type="Pfam" id="PF01169">
    <property type="entry name" value="GDT1"/>
    <property type="match status" value="1"/>
</dbReference>
<dbReference type="AlphaFoldDB" id="U6KDL4"/>
<protein>
    <recommendedName>
        <fullName evidence="6">GDT1 family protein</fullName>
    </recommendedName>
</protein>
<proteinExistence type="inferred from homology"/>